<comment type="subcellular location">
    <subcellularLocation>
        <location evidence="7">Cytoplasm</location>
    </subcellularLocation>
</comment>
<evidence type="ECO:0000313" key="11">
    <source>
        <dbReference type="EMBL" id="MFD1568266.1"/>
    </source>
</evidence>
<dbReference type="Proteomes" id="UP001597139">
    <property type="component" value="Unassembled WGS sequence"/>
</dbReference>
<evidence type="ECO:0000259" key="8">
    <source>
        <dbReference type="PROSITE" id="PS50151"/>
    </source>
</evidence>
<name>A0ABD6BT60_9EURY</name>
<dbReference type="PROSITE" id="PS50164">
    <property type="entry name" value="GIY_YIG"/>
    <property type="match status" value="1"/>
</dbReference>
<feature type="domain" description="UVR" evidence="8">
    <location>
        <begin position="202"/>
        <end position="237"/>
    </location>
</feature>
<keyword evidence="5 7" id="KW-0234">DNA repair</keyword>
<dbReference type="Gene3D" id="1.10.150.20">
    <property type="entry name" value="5' to 3' exonuclease, C-terminal subdomain"/>
    <property type="match status" value="1"/>
</dbReference>
<dbReference type="InterPro" id="IPR038476">
    <property type="entry name" value="UvrC_RNase_H_dom_sf"/>
</dbReference>
<dbReference type="InterPro" id="IPR004791">
    <property type="entry name" value="UvrC"/>
</dbReference>
<keyword evidence="12" id="KW-1185">Reference proteome</keyword>
<evidence type="ECO:0000256" key="1">
    <source>
        <dbReference type="ARBA" id="ARBA00022490"/>
    </source>
</evidence>
<evidence type="ECO:0000256" key="6">
    <source>
        <dbReference type="ARBA" id="ARBA00023236"/>
    </source>
</evidence>
<dbReference type="GO" id="GO:0009432">
    <property type="term" value="P:SOS response"/>
    <property type="evidence" value="ECO:0007669"/>
    <property type="project" value="UniProtKB-UniRule"/>
</dbReference>
<dbReference type="PANTHER" id="PTHR30562">
    <property type="entry name" value="UVRC/OXIDOREDUCTASE"/>
    <property type="match status" value="1"/>
</dbReference>
<dbReference type="InterPro" id="IPR035901">
    <property type="entry name" value="GIY-YIG_endonuc_sf"/>
</dbReference>
<evidence type="ECO:0000256" key="3">
    <source>
        <dbReference type="ARBA" id="ARBA00022769"/>
    </source>
</evidence>
<keyword evidence="3 7" id="KW-0228">DNA excision</keyword>
<dbReference type="SUPFAM" id="SSF46600">
    <property type="entry name" value="C-terminal UvrC-binding domain of UvrB"/>
    <property type="match status" value="1"/>
</dbReference>
<reference evidence="11 12" key="1">
    <citation type="journal article" date="2019" name="Int. J. Syst. Evol. Microbiol.">
        <title>The Global Catalogue of Microorganisms (GCM) 10K type strain sequencing project: providing services to taxonomists for standard genome sequencing and annotation.</title>
        <authorList>
            <consortium name="The Broad Institute Genomics Platform"/>
            <consortium name="The Broad Institute Genome Sequencing Center for Infectious Disease"/>
            <person name="Wu L."/>
            <person name="Ma J."/>
        </authorList>
    </citation>
    <scope>NUCLEOTIDE SEQUENCE [LARGE SCALE GENOMIC DNA]</scope>
    <source>
        <strain evidence="11 12">CGMCC 1.12859</strain>
    </source>
</reference>
<dbReference type="GO" id="GO:0006289">
    <property type="term" value="P:nucleotide-excision repair"/>
    <property type="evidence" value="ECO:0007669"/>
    <property type="project" value="UniProtKB-UniRule"/>
</dbReference>
<dbReference type="NCBIfam" id="TIGR00194">
    <property type="entry name" value="uvrC"/>
    <property type="match status" value="1"/>
</dbReference>
<dbReference type="PROSITE" id="PS50165">
    <property type="entry name" value="UVRC"/>
    <property type="match status" value="1"/>
</dbReference>
<dbReference type="AlphaFoldDB" id="A0ABD6BT60"/>
<dbReference type="Gene3D" id="3.30.420.340">
    <property type="entry name" value="UvrC, RNAse H endonuclease domain"/>
    <property type="match status" value="1"/>
</dbReference>
<evidence type="ECO:0000256" key="4">
    <source>
        <dbReference type="ARBA" id="ARBA00022881"/>
    </source>
</evidence>
<dbReference type="FunFam" id="3.30.420.340:FF:000004">
    <property type="entry name" value="UvrABC system protein C"/>
    <property type="match status" value="1"/>
</dbReference>
<keyword evidence="1 7" id="KW-0963">Cytoplasm</keyword>
<comment type="similarity">
    <text evidence="7">Belongs to the UvrC family.</text>
</comment>
<dbReference type="InterPro" id="IPR000305">
    <property type="entry name" value="GIY-YIG_endonuc"/>
</dbReference>
<dbReference type="Pfam" id="PF14520">
    <property type="entry name" value="HHH_5"/>
    <property type="match status" value="1"/>
</dbReference>
<dbReference type="Gene3D" id="3.40.1440.10">
    <property type="entry name" value="GIY-YIG endonuclease"/>
    <property type="match status" value="1"/>
</dbReference>
<dbReference type="EMBL" id="JBHUCZ010000010">
    <property type="protein sequence ID" value="MFD1568266.1"/>
    <property type="molecule type" value="Genomic_DNA"/>
</dbReference>
<sequence>MDASDVRERAGDLPREPGIYRFLEGGDDADTVLYVGKAVDIRSRVRSYADPRSDRIRRMVARADAIDTAVTDTETQALLLEANLIKRHQPRYNVRLKDDKSYPLVQLTDHRYPRIEITRDPDDAATVFGPYTRKREVETVVKAIRETYGLRGCSDHKFRNRDRPCLDHEMGLCSAPCVDAIDAEGYAEDVRSAIRFFEGETGVLADPLRREMESAAQQQEFERAANARDRLEAVEAFHGGGGEAVSSPGGRREVDVLAAVVEGDDATVARLHADSGQLVDRSRHRLDAPEGEDRVATLLSAFLTQYYAERDLPDAILLSERPDDEDVLDWLDTAGVDVSVPGAGREGKLVELALKNARSGVGGADDPVGALGAALGISRPERIEGFDVSHAQGKAVVGSDVCFVGGSAEKAGYRRKKLTDRNDDYANMRELLRWRAERAVEGRDDRPDPDLLLIDGGEGQLGAAMDALDETGWDVPCIALAKAEELVITPDGVERFADDAPHLHLLQRVRDEAHRFAVQYHQSVRDEVATALDEVAGVGPETRKRLLRRFGSVDAVREAGEEDLLDVAGVGSTTAERIRRRL</sequence>
<dbReference type="GO" id="GO:0003677">
    <property type="term" value="F:DNA binding"/>
    <property type="evidence" value="ECO:0007669"/>
    <property type="project" value="UniProtKB-UniRule"/>
</dbReference>
<dbReference type="SMART" id="SM00278">
    <property type="entry name" value="HhH1"/>
    <property type="match status" value="2"/>
</dbReference>
<dbReference type="SUPFAM" id="SSF82771">
    <property type="entry name" value="GIY-YIG endonuclease"/>
    <property type="match status" value="1"/>
</dbReference>
<dbReference type="PANTHER" id="PTHR30562:SF1">
    <property type="entry name" value="UVRABC SYSTEM PROTEIN C"/>
    <property type="match status" value="1"/>
</dbReference>
<dbReference type="Pfam" id="PF08459">
    <property type="entry name" value="UvrC_RNaseH_dom"/>
    <property type="match status" value="1"/>
</dbReference>
<dbReference type="InterPro" id="IPR001162">
    <property type="entry name" value="UvrC_RNase_H_dom"/>
</dbReference>
<protein>
    <recommendedName>
        <fullName evidence="7">UvrABC system protein C</fullName>
        <shortName evidence="7">Protein UvrC</shortName>
    </recommendedName>
    <alternativeName>
        <fullName evidence="7">Excinuclease ABC subunit C</fullName>
    </alternativeName>
</protein>
<keyword evidence="6 7" id="KW-0742">SOS response</keyword>
<dbReference type="NCBIfam" id="NF011262">
    <property type="entry name" value="PRK14668.1"/>
    <property type="match status" value="1"/>
</dbReference>
<dbReference type="FunFam" id="3.40.1440.10:FF:000001">
    <property type="entry name" value="UvrABC system protein C"/>
    <property type="match status" value="1"/>
</dbReference>
<feature type="domain" description="UvrC family homology region profile" evidence="10">
    <location>
        <begin position="256"/>
        <end position="468"/>
    </location>
</feature>
<evidence type="ECO:0000256" key="7">
    <source>
        <dbReference type="HAMAP-Rule" id="MF_00203"/>
    </source>
</evidence>
<dbReference type="RefSeq" id="WP_267647725.1">
    <property type="nucleotide sequence ID" value="NZ_JANHGR010000002.1"/>
</dbReference>
<comment type="function">
    <text evidence="7">The UvrABC repair system catalyzes the recognition and processing of DNA lesions. UvrC both incises the 5' and 3' sides of the lesion. The N-terminal half is responsible for the 3' incision and the C-terminal half is responsible for the 5' incision.</text>
</comment>
<comment type="caution">
    <text evidence="11">The sequence shown here is derived from an EMBL/GenBank/DDBJ whole genome shotgun (WGS) entry which is preliminary data.</text>
</comment>
<evidence type="ECO:0000256" key="2">
    <source>
        <dbReference type="ARBA" id="ARBA00022763"/>
    </source>
</evidence>
<dbReference type="InterPro" id="IPR001943">
    <property type="entry name" value="UVR_dom"/>
</dbReference>
<evidence type="ECO:0000259" key="9">
    <source>
        <dbReference type="PROSITE" id="PS50164"/>
    </source>
</evidence>
<evidence type="ECO:0000313" key="12">
    <source>
        <dbReference type="Proteomes" id="UP001597139"/>
    </source>
</evidence>
<dbReference type="GO" id="GO:0005737">
    <property type="term" value="C:cytoplasm"/>
    <property type="evidence" value="ECO:0007669"/>
    <property type="project" value="UniProtKB-SubCell"/>
</dbReference>
<proteinExistence type="inferred from homology"/>
<organism evidence="11 12">
    <name type="scientific">Halolamina litorea</name>
    <dbReference type="NCBI Taxonomy" id="1515593"/>
    <lineage>
        <taxon>Archaea</taxon>
        <taxon>Methanobacteriati</taxon>
        <taxon>Methanobacteriota</taxon>
        <taxon>Stenosarchaea group</taxon>
        <taxon>Halobacteria</taxon>
        <taxon>Halobacteriales</taxon>
        <taxon>Haloferacaceae</taxon>
    </lineage>
</organism>
<keyword evidence="2 7" id="KW-0227">DNA damage</keyword>
<feature type="domain" description="GIY-YIG" evidence="9">
    <location>
        <begin position="15"/>
        <end position="94"/>
    </location>
</feature>
<dbReference type="InterPro" id="IPR050066">
    <property type="entry name" value="UvrABC_protein_C"/>
</dbReference>
<dbReference type="InterPro" id="IPR003583">
    <property type="entry name" value="Hlx-hairpin-Hlx_DNA-bd_motif"/>
</dbReference>
<dbReference type="SUPFAM" id="SSF47781">
    <property type="entry name" value="RuvA domain 2-like"/>
    <property type="match status" value="1"/>
</dbReference>
<dbReference type="GO" id="GO:0009381">
    <property type="term" value="F:excinuclease ABC activity"/>
    <property type="evidence" value="ECO:0007669"/>
    <property type="project" value="UniProtKB-UniRule"/>
</dbReference>
<dbReference type="SMART" id="SM00465">
    <property type="entry name" value="GIYc"/>
    <property type="match status" value="1"/>
</dbReference>
<comment type="subunit">
    <text evidence="7">Interacts with UvrB in an incision complex.</text>
</comment>
<dbReference type="CDD" id="cd10434">
    <property type="entry name" value="GIY-YIG_UvrC_Cho"/>
    <property type="match status" value="1"/>
</dbReference>
<evidence type="ECO:0000259" key="10">
    <source>
        <dbReference type="PROSITE" id="PS50165"/>
    </source>
</evidence>
<dbReference type="HAMAP" id="MF_00203">
    <property type="entry name" value="UvrC"/>
    <property type="match status" value="1"/>
</dbReference>
<dbReference type="InterPro" id="IPR047296">
    <property type="entry name" value="GIY-YIG_UvrC_Cho"/>
</dbReference>
<dbReference type="InterPro" id="IPR036876">
    <property type="entry name" value="UVR_dom_sf"/>
</dbReference>
<dbReference type="InterPro" id="IPR010994">
    <property type="entry name" value="RuvA_2-like"/>
</dbReference>
<dbReference type="PROSITE" id="PS50151">
    <property type="entry name" value="UVR"/>
    <property type="match status" value="1"/>
</dbReference>
<keyword evidence="4 7" id="KW-0267">Excision nuclease</keyword>
<accession>A0ABD6BT60</accession>
<keyword evidence="11" id="KW-0378">Hydrolase</keyword>
<dbReference type="Pfam" id="PF02151">
    <property type="entry name" value="UVR"/>
    <property type="match status" value="1"/>
</dbReference>
<evidence type="ECO:0000256" key="5">
    <source>
        <dbReference type="ARBA" id="ARBA00023204"/>
    </source>
</evidence>
<dbReference type="Pfam" id="PF22920">
    <property type="entry name" value="UvrC_RNaseH"/>
    <property type="match status" value="1"/>
</dbReference>
<gene>
    <name evidence="7" type="primary">uvrC</name>
    <name evidence="11" type="ORF">ACFSAU_12265</name>
</gene>